<dbReference type="AlphaFoldDB" id="A0A8S1LB24"/>
<protein>
    <recommendedName>
        <fullName evidence="6">Ion transport domain-containing protein</fullName>
    </recommendedName>
</protein>
<keyword evidence="3 5" id="KW-1133">Transmembrane helix</keyword>
<evidence type="ECO:0000259" key="6">
    <source>
        <dbReference type="Pfam" id="PF00520"/>
    </source>
</evidence>
<feature type="domain" description="Ion transport" evidence="6">
    <location>
        <begin position="72"/>
        <end position="174"/>
    </location>
</feature>
<evidence type="ECO:0000256" key="2">
    <source>
        <dbReference type="ARBA" id="ARBA00022692"/>
    </source>
</evidence>
<dbReference type="InterPro" id="IPR005821">
    <property type="entry name" value="Ion_trans_dom"/>
</dbReference>
<evidence type="ECO:0000256" key="5">
    <source>
        <dbReference type="SAM" id="Phobius"/>
    </source>
</evidence>
<comment type="subcellular location">
    <subcellularLocation>
        <location evidence="1">Membrane</location>
        <topology evidence="1">Multi-pass membrane protein</topology>
    </subcellularLocation>
</comment>
<comment type="caution">
    <text evidence="7">The sequence shown here is derived from an EMBL/GenBank/DDBJ whole genome shotgun (WGS) entry which is preliminary data.</text>
</comment>
<evidence type="ECO:0000256" key="4">
    <source>
        <dbReference type="ARBA" id="ARBA00023136"/>
    </source>
</evidence>
<dbReference type="PANTHER" id="PTHR38483:SF1">
    <property type="entry name" value="ION TRANSPORT DOMAIN-CONTAINING PROTEIN"/>
    <property type="match status" value="1"/>
</dbReference>
<evidence type="ECO:0000256" key="1">
    <source>
        <dbReference type="ARBA" id="ARBA00004141"/>
    </source>
</evidence>
<evidence type="ECO:0000313" key="8">
    <source>
        <dbReference type="Proteomes" id="UP000692954"/>
    </source>
</evidence>
<dbReference type="GO" id="GO:0005216">
    <property type="term" value="F:monoatomic ion channel activity"/>
    <property type="evidence" value="ECO:0007669"/>
    <property type="project" value="InterPro"/>
</dbReference>
<dbReference type="GO" id="GO:0016020">
    <property type="term" value="C:membrane"/>
    <property type="evidence" value="ECO:0007669"/>
    <property type="project" value="UniProtKB-SubCell"/>
</dbReference>
<feature type="transmembrane region" description="Helical" evidence="5">
    <location>
        <begin position="74"/>
        <end position="95"/>
    </location>
</feature>
<evidence type="ECO:0000313" key="7">
    <source>
        <dbReference type="EMBL" id="CAD8065078.1"/>
    </source>
</evidence>
<organism evidence="7 8">
    <name type="scientific">Paramecium sonneborni</name>
    <dbReference type="NCBI Taxonomy" id="65129"/>
    <lineage>
        <taxon>Eukaryota</taxon>
        <taxon>Sar</taxon>
        <taxon>Alveolata</taxon>
        <taxon>Ciliophora</taxon>
        <taxon>Intramacronucleata</taxon>
        <taxon>Oligohymenophorea</taxon>
        <taxon>Peniculida</taxon>
        <taxon>Parameciidae</taxon>
        <taxon>Paramecium</taxon>
    </lineage>
</organism>
<reference evidence="7" key="1">
    <citation type="submission" date="2021-01" db="EMBL/GenBank/DDBJ databases">
        <authorList>
            <consortium name="Genoscope - CEA"/>
            <person name="William W."/>
        </authorList>
    </citation>
    <scope>NUCLEOTIDE SEQUENCE</scope>
</reference>
<dbReference type="Pfam" id="PF00520">
    <property type="entry name" value="Ion_trans"/>
    <property type="match status" value="1"/>
</dbReference>
<sequence>MGNIYLKAYYYNLQSKSIVFLQQYNQDEIKLQTFDDKFKNAQTLLNVFCRAGIALNYDISIIIDPEQNLKENMVIEAEIILTLAMMIDICIRIIAEREYFFKDYWNIIDLSAFILILILISLYYIFELHSSIKTDIIEVDDSLGLILIILRYFIQIMRIIIAIKQSHKVTQLSNIEIIKFEPIDLDNSKHQASVYIDDHNESYSFI</sequence>
<proteinExistence type="predicted"/>
<gene>
    <name evidence="7" type="ORF">PSON_ATCC_30995.1.T0200026</name>
</gene>
<dbReference type="PANTHER" id="PTHR38483">
    <property type="entry name" value="CHROMOSOME 1, WHOLE GENOME SHOTGUN SEQUENCE"/>
    <property type="match status" value="1"/>
</dbReference>
<keyword evidence="4 5" id="KW-0472">Membrane</keyword>
<feature type="transmembrane region" description="Helical" evidence="5">
    <location>
        <begin position="107"/>
        <end position="125"/>
    </location>
</feature>
<keyword evidence="2 5" id="KW-0812">Transmembrane</keyword>
<feature type="transmembrane region" description="Helical" evidence="5">
    <location>
        <begin position="145"/>
        <end position="163"/>
    </location>
</feature>
<dbReference type="OrthoDB" id="429183at2759"/>
<keyword evidence="8" id="KW-1185">Reference proteome</keyword>
<name>A0A8S1LB24_9CILI</name>
<accession>A0A8S1LB24</accession>
<evidence type="ECO:0000256" key="3">
    <source>
        <dbReference type="ARBA" id="ARBA00022989"/>
    </source>
</evidence>
<dbReference type="Proteomes" id="UP000692954">
    <property type="component" value="Unassembled WGS sequence"/>
</dbReference>
<dbReference type="EMBL" id="CAJJDN010000020">
    <property type="protein sequence ID" value="CAD8065078.1"/>
    <property type="molecule type" value="Genomic_DNA"/>
</dbReference>